<keyword evidence="2" id="KW-1185">Reference proteome</keyword>
<proteinExistence type="predicted"/>
<dbReference type="EMBL" id="LGRX02034259">
    <property type="protein sequence ID" value="KAK3238313.1"/>
    <property type="molecule type" value="Genomic_DNA"/>
</dbReference>
<dbReference type="Proteomes" id="UP001190700">
    <property type="component" value="Unassembled WGS sequence"/>
</dbReference>
<dbReference type="AlphaFoldDB" id="A0AAE0ERK5"/>
<name>A0AAE0ERK5_9CHLO</name>
<dbReference type="Gene3D" id="1.25.10.10">
    <property type="entry name" value="Leucine-rich Repeat Variant"/>
    <property type="match status" value="1"/>
</dbReference>
<accession>A0AAE0ERK5</accession>
<dbReference type="InterPro" id="IPR011989">
    <property type="entry name" value="ARM-like"/>
</dbReference>
<dbReference type="InterPro" id="IPR016024">
    <property type="entry name" value="ARM-type_fold"/>
</dbReference>
<evidence type="ECO:0000313" key="2">
    <source>
        <dbReference type="Proteomes" id="UP001190700"/>
    </source>
</evidence>
<dbReference type="SUPFAM" id="SSF48371">
    <property type="entry name" value="ARM repeat"/>
    <property type="match status" value="1"/>
</dbReference>
<sequence length="313" mass="34575">NLCATVPDKLLELPDELVQQLLSGIEMLLRSGDHVTAEAAALCIGHVMESPNATFRLYQSVKHAGDMEEIVNGLTHMMQGSYKVLLEQATKALQKVFRGQHGEALLARFIVPLQPQRGGFLGIQQSMEPVIEEHLPANLRSLRQNLVAGLLCALSSDNPAVAGGAAEILCVWIGVPEPGWSRILIQEQTIIIRILSGLTHLMHCHDAGARRNAAIVLHCFALDEKGVAYLSLMDPADLRFFLGGLRNLSQTSADDATAELCGRTLRELEDYGPPCWRRWITAITVDAPIVTYPQWENPQHTRDTLSYNNPYRT</sequence>
<feature type="non-terminal residue" evidence="1">
    <location>
        <position position="1"/>
    </location>
</feature>
<gene>
    <name evidence="1" type="ORF">CYMTET_51668</name>
</gene>
<reference evidence="1 2" key="1">
    <citation type="journal article" date="2015" name="Genome Biol. Evol.">
        <title>Comparative Genomics of a Bacterivorous Green Alga Reveals Evolutionary Causalities and Consequences of Phago-Mixotrophic Mode of Nutrition.</title>
        <authorList>
            <person name="Burns J.A."/>
            <person name="Paasch A."/>
            <person name="Narechania A."/>
            <person name="Kim E."/>
        </authorList>
    </citation>
    <scope>NUCLEOTIDE SEQUENCE [LARGE SCALE GENOMIC DNA]</scope>
    <source>
        <strain evidence="1 2">PLY_AMNH</strain>
    </source>
</reference>
<organism evidence="1 2">
    <name type="scientific">Cymbomonas tetramitiformis</name>
    <dbReference type="NCBI Taxonomy" id="36881"/>
    <lineage>
        <taxon>Eukaryota</taxon>
        <taxon>Viridiplantae</taxon>
        <taxon>Chlorophyta</taxon>
        <taxon>Pyramimonadophyceae</taxon>
        <taxon>Pyramimonadales</taxon>
        <taxon>Pyramimonadaceae</taxon>
        <taxon>Cymbomonas</taxon>
    </lineage>
</organism>
<protein>
    <submittedName>
        <fullName evidence="1">Uncharacterized protein</fullName>
    </submittedName>
</protein>
<comment type="caution">
    <text evidence="1">The sequence shown here is derived from an EMBL/GenBank/DDBJ whole genome shotgun (WGS) entry which is preliminary data.</text>
</comment>
<evidence type="ECO:0000313" key="1">
    <source>
        <dbReference type="EMBL" id="KAK3238313.1"/>
    </source>
</evidence>